<dbReference type="OrthoDB" id="2722301at2759"/>
<dbReference type="InterPro" id="IPR011009">
    <property type="entry name" value="Kinase-like_dom_sf"/>
</dbReference>
<proteinExistence type="predicted"/>
<evidence type="ECO:0000313" key="2">
    <source>
        <dbReference type="EMBL" id="KAF8905860.1"/>
    </source>
</evidence>
<dbReference type="EMBL" id="JADNYJ010000021">
    <property type="protein sequence ID" value="KAF8905860.1"/>
    <property type="molecule type" value="Genomic_DNA"/>
</dbReference>
<dbReference type="AlphaFoldDB" id="A0A9P5NTJ7"/>
<dbReference type="Gene3D" id="1.10.510.10">
    <property type="entry name" value="Transferase(Phosphotransferase) domain 1"/>
    <property type="match status" value="1"/>
</dbReference>
<dbReference type="Proteomes" id="UP000724874">
    <property type="component" value="Unassembled WGS sequence"/>
</dbReference>
<evidence type="ECO:0000259" key="1">
    <source>
        <dbReference type="PROSITE" id="PS50011"/>
    </source>
</evidence>
<sequence>MTAKDDTPLEITFPFEPGQDFDLAERIAFWDSSKTINFFLNNGYTLYQRIISEDGEATASTTPALPFEKFAEAAYPYAYYDAQFGGDELIPLCTRESRGKVVFAQDPLGRHVAIKLVRDNTDEYRILRFLSRVPPKTLQENSIVPILDFLPLEGFWFVVMPRWGGAVRFPEAENLKDVLDLMRAMLKALTFLHAHNISHGDISDGNVLVNHFCDNNMEMTNTIRKELRAQGRLSYGMFDFDFSIMLLSTANKEECRLPYERSWGTFTRIKDTAQGEFDYNPFSFDVGNMGALFCRFYQHLSREAPFLAPLLDRMTTRDLNCRFTASQALQFFDEMSSQMSQSELGTPIWLHNPARLVPYDEFNRWEYVPPDLARKWTAYREPPIPWITKALRWICASEYFSVYKVIARIRWFLHKLAFPQRFCANFVGFRILPG</sequence>
<keyword evidence="3" id="KW-1185">Reference proteome</keyword>
<dbReference type="GO" id="GO:0004672">
    <property type="term" value="F:protein kinase activity"/>
    <property type="evidence" value="ECO:0007669"/>
    <property type="project" value="InterPro"/>
</dbReference>
<dbReference type="PROSITE" id="PS50011">
    <property type="entry name" value="PROTEIN_KINASE_DOM"/>
    <property type="match status" value="1"/>
</dbReference>
<reference evidence="2" key="1">
    <citation type="submission" date="2020-11" db="EMBL/GenBank/DDBJ databases">
        <authorList>
            <consortium name="DOE Joint Genome Institute"/>
            <person name="Ahrendt S."/>
            <person name="Riley R."/>
            <person name="Andreopoulos W."/>
            <person name="LaButti K."/>
            <person name="Pangilinan J."/>
            <person name="Ruiz-duenas F.J."/>
            <person name="Barrasa J.M."/>
            <person name="Sanchez-Garcia M."/>
            <person name="Camarero S."/>
            <person name="Miyauchi S."/>
            <person name="Serrano A."/>
            <person name="Linde D."/>
            <person name="Babiker R."/>
            <person name="Drula E."/>
            <person name="Ayuso-Fernandez I."/>
            <person name="Pacheco R."/>
            <person name="Padilla G."/>
            <person name="Ferreira P."/>
            <person name="Barriuso J."/>
            <person name="Kellner H."/>
            <person name="Castanera R."/>
            <person name="Alfaro M."/>
            <person name="Ramirez L."/>
            <person name="Pisabarro A.G."/>
            <person name="Kuo A."/>
            <person name="Tritt A."/>
            <person name="Lipzen A."/>
            <person name="He G."/>
            <person name="Yan M."/>
            <person name="Ng V."/>
            <person name="Cullen D."/>
            <person name="Martin F."/>
            <person name="Rosso M.-N."/>
            <person name="Henrissat B."/>
            <person name="Hibbett D."/>
            <person name="Martinez A.T."/>
            <person name="Grigoriev I.V."/>
        </authorList>
    </citation>
    <scope>NUCLEOTIDE SEQUENCE</scope>
    <source>
        <strain evidence="2">AH 44721</strain>
    </source>
</reference>
<organism evidence="2 3">
    <name type="scientific">Gymnopilus junonius</name>
    <name type="common">Spectacular rustgill mushroom</name>
    <name type="synonym">Gymnopilus spectabilis subsp. junonius</name>
    <dbReference type="NCBI Taxonomy" id="109634"/>
    <lineage>
        <taxon>Eukaryota</taxon>
        <taxon>Fungi</taxon>
        <taxon>Dikarya</taxon>
        <taxon>Basidiomycota</taxon>
        <taxon>Agaricomycotina</taxon>
        <taxon>Agaricomycetes</taxon>
        <taxon>Agaricomycetidae</taxon>
        <taxon>Agaricales</taxon>
        <taxon>Agaricineae</taxon>
        <taxon>Hymenogastraceae</taxon>
        <taxon>Gymnopilus</taxon>
    </lineage>
</organism>
<dbReference type="InterPro" id="IPR000719">
    <property type="entry name" value="Prot_kinase_dom"/>
</dbReference>
<dbReference type="GO" id="GO:0005524">
    <property type="term" value="F:ATP binding"/>
    <property type="evidence" value="ECO:0007669"/>
    <property type="project" value="InterPro"/>
</dbReference>
<comment type="caution">
    <text evidence="2">The sequence shown here is derived from an EMBL/GenBank/DDBJ whole genome shotgun (WGS) entry which is preliminary data.</text>
</comment>
<dbReference type="SUPFAM" id="SSF56112">
    <property type="entry name" value="Protein kinase-like (PK-like)"/>
    <property type="match status" value="1"/>
</dbReference>
<name>A0A9P5NTJ7_GYMJU</name>
<protein>
    <submittedName>
        <fullName evidence="2">Other/AgaK1 protein kinase</fullName>
    </submittedName>
</protein>
<keyword evidence="2" id="KW-0418">Kinase</keyword>
<evidence type="ECO:0000313" key="3">
    <source>
        <dbReference type="Proteomes" id="UP000724874"/>
    </source>
</evidence>
<accession>A0A9P5NTJ7</accession>
<gene>
    <name evidence="2" type="ORF">CPB84DRAFT_1771362</name>
</gene>
<feature type="domain" description="Protein kinase" evidence="1">
    <location>
        <begin position="87"/>
        <end position="368"/>
    </location>
</feature>
<dbReference type="SMART" id="SM00220">
    <property type="entry name" value="S_TKc"/>
    <property type="match status" value="1"/>
</dbReference>
<keyword evidence="2" id="KW-0808">Transferase</keyword>